<gene>
    <name evidence="2" type="ORF">EDM57_21245</name>
</gene>
<reference evidence="2 3" key="1">
    <citation type="submission" date="2018-10" db="EMBL/GenBank/DDBJ databases">
        <title>Phylogenomics of Brevibacillus.</title>
        <authorList>
            <person name="Dunlap C."/>
        </authorList>
    </citation>
    <scope>NUCLEOTIDE SEQUENCE [LARGE SCALE GENOMIC DNA]</scope>
    <source>
        <strain evidence="2 3">DSM 100115</strain>
    </source>
</reference>
<dbReference type="RefSeq" id="WP_122906679.1">
    <property type="nucleotide sequence ID" value="NZ_CP154342.1"/>
</dbReference>
<accession>A0A3M8APP7</accession>
<comment type="caution">
    <text evidence="2">The sequence shown here is derived from an EMBL/GenBank/DDBJ whole genome shotgun (WGS) entry which is preliminary data.</text>
</comment>
<proteinExistence type="predicted"/>
<protein>
    <recommendedName>
        <fullName evidence="1">YkoP-like domain-containing protein</fullName>
    </recommendedName>
</protein>
<dbReference type="EMBL" id="RHHS01000056">
    <property type="protein sequence ID" value="RNB52627.1"/>
    <property type="molecule type" value="Genomic_DNA"/>
</dbReference>
<evidence type="ECO:0000313" key="3">
    <source>
        <dbReference type="Proteomes" id="UP000268829"/>
    </source>
</evidence>
<name>A0A3M8APP7_9BACL</name>
<keyword evidence="3" id="KW-1185">Reference proteome</keyword>
<dbReference type="AlphaFoldDB" id="A0A3M8APP7"/>
<feature type="domain" description="YkoP-like" evidence="1">
    <location>
        <begin position="4"/>
        <end position="183"/>
    </location>
</feature>
<dbReference type="Pfam" id="PF22790">
    <property type="entry name" value="YkoP"/>
    <property type="match status" value="1"/>
</dbReference>
<dbReference type="InterPro" id="IPR054467">
    <property type="entry name" value="YkoP-like_dom"/>
</dbReference>
<sequence>MNTSLLMLWRYWDEIYQRCTRLTYIEKGKNIFRVVPLRYRGEPLRTSDEQIIQDGDFILKIHIHNYYFASLCRGVQDELRVALLLRRHILQSLPKLAAFLEAMEEREKIKGIVGTTMLHKGVVPLGFSISDVPMNWFFRYKRWYLRLMLRLVHPDGKRRLQTWKQDMPLKRVYMSKEMLLARYGQNRQQTTGDTL</sequence>
<organism evidence="2 3">
    <name type="scientific">Brevibacillus gelatini</name>
    <dbReference type="NCBI Taxonomy" id="1655277"/>
    <lineage>
        <taxon>Bacteria</taxon>
        <taxon>Bacillati</taxon>
        <taxon>Bacillota</taxon>
        <taxon>Bacilli</taxon>
        <taxon>Bacillales</taxon>
        <taxon>Paenibacillaceae</taxon>
        <taxon>Brevibacillus</taxon>
    </lineage>
</organism>
<evidence type="ECO:0000313" key="2">
    <source>
        <dbReference type="EMBL" id="RNB52627.1"/>
    </source>
</evidence>
<dbReference type="Proteomes" id="UP000268829">
    <property type="component" value="Unassembled WGS sequence"/>
</dbReference>
<dbReference type="OrthoDB" id="1951946at2"/>
<evidence type="ECO:0000259" key="1">
    <source>
        <dbReference type="Pfam" id="PF22790"/>
    </source>
</evidence>